<keyword evidence="1" id="KW-0808">Transferase</keyword>
<evidence type="ECO:0000313" key="1">
    <source>
        <dbReference type="EMBL" id="TXI34099.1"/>
    </source>
</evidence>
<protein>
    <submittedName>
        <fullName evidence="1">Class I SAM-dependent methyltransferase</fullName>
    </submittedName>
</protein>
<accession>A0A5C7WAD3</accession>
<name>A0A5C7WAD3_AQUAC</name>
<comment type="caution">
    <text evidence="1">The sequence shown here is derived from an EMBL/GenBank/DDBJ whole genome shotgun (WGS) entry which is preliminary data.</text>
</comment>
<organism evidence="1 2">
    <name type="scientific">Aquipseudomonas alcaligenes</name>
    <name type="common">Pseudomonas alcaligenes</name>
    <dbReference type="NCBI Taxonomy" id="43263"/>
    <lineage>
        <taxon>Bacteria</taxon>
        <taxon>Pseudomonadati</taxon>
        <taxon>Pseudomonadota</taxon>
        <taxon>Gammaproteobacteria</taxon>
        <taxon>Pseudomonadales</taxon>
        <taxon>Pseudomonadaceae</taxon>
        <taxon>Aquipseudomonas</taxon>
    </lineage>
</organism>
<keyword evidence="1" id="KW-0489">Methyltransferase</keyword>
<dbReference type="CDD" id="cd02440">
    <property type="entry name" value="AdoMet_MTases"/>
    <property type="match status" value="1"/>
</dbReference>
<dbReference type="RefSeq" id="WP_237045731.1">
    <property type="nucleotide sequence ID" value="NZ_AP025273.1"/>
</dbReference>
<dbReference type="AlphaFoldDB" id="A0A5C7WAD3"/>
<dbReference type="EMBL" id="SSFO01000080">
    <property type="protein sequence ID" value="TXI34099.1"/>
    <property type="molecule type" value="Genomic_DNA"/>
</dbReference>
<dbReference type="Pfam" id="PF13489">
    <property type="entry name" value="Methyltransf_23"/>
    <property type="match status" value="1"/>
</dbReference>
<sequence>MDLKESDILGTAIDEHWYYRSKMKAVTRFLGGQPPARILDVGAGSGFFSRGLLAQSSAQLAYCVDISYPADSDAIEAGKPIYFRKSVDQVEADLVLLMDVLEHVVDDVGLLRQYADKVPRGARFLISVPAFEFLWSGHDVFLEHKRRYRLPQIEEVAEQAGLRVRQGTYYFGTVFPIAAMIRLASKALRKDQQQPRSQLTMHHPLVNATLAALSAIELPLMRHNRLAGLTAFCLAEKP</sequence>
<proteinExistence type="predicted"/>
<dbReference type="Proteomes" id="UP000321110">
    <property type="component" value="Unassembled WGS sequence"/>
</dbReference>
<dbReference type="GO" id="GO:0008168">
    <property type="term" value="F:methyltransferase activity"/>
    <property type="evidence" value="ECO:0007669"/>
    <property type="project" value="UniProtKB-KW"/>
</dbReference>
<dbReference type="GO" id="GO:0032259">
    <property type="term" value="P:methylation"/>
    <property type="evidence" value="ECO:0007669"/>
    <property type="project" value="UniProtKB-KW"/>
</dbReference>
<reference evidence="1 2" key="1">
    <citation type="submission" date="2018-09" db="EMBL/GenBank/DDBJ databases">
        <title>Metagenome Assembled Genomes from an Advanced Water Purification Facility.</title>
        <authorList>
            <person name="Stamps B.W."/>
            <person name="Spear J.R."/>
        </authorList>
    </citation>
    <scope>NUCLEOTIDE SEQUENCE [LARGE SCALE GENOMIC DNA]</scope>
    <source>
        <strain evidence="1">Bin_52_1</strain>
    </source>
</reference>
<dbReference type="SUPFAM" id="SSF53335">
    <property type="entry name" value="S-adenosyl-L-methionine-dependent methyltransferases"/>
    <property type="match status" value="1"/>
</dbReference>
<dbReference type="Gene3D" id="3.40.50.150">
    <property type="entry name" value="Vaccinia Virus protein VP39"/>
    <property type="match status" value="1"/>
</dbReference>
<gene>
    <name evidence="1" type="ORF">E6Q69_04785</name>
</gene>
<evidence type="ECO:0000313" key="2">
    <source>
        <dbReference type="Proteomes" id="UP000321110"/>
    </source>
</evidence>
<dbReference type="InterPro" id="IPR029063">
    <property type="entry name" value="SAM-dependent_MTases_sf"/>
</dbReference>